<dbReference type="EMBL" id="MEUT01000001">
    <property type="protein sequence ID" value="OGC52215.1"/>
    <property type="molecule type" value="Genomic_DNA"/>
</dbReference>
<feature type="transmembrane region" description="Helical" evidence="1">
    <location>
        <begin position="282"/>
        <end position="300"/>
    </location>
</feature>
<name>A0A1F4V4S9_UNCKA</name>
<keyword evidence="1" id="KW-1133">Transmembrane helix</keyword>
<evidence type="ECO:0000313" key="3">
    <source>
        <dbReference type="Proteomes" id="UP000177371"/>
    </source>
</evidence>
<evidence type="ECO:0000313" key="2">
    <source>
        <dbReference type="EMBL" id="OGC52215.1"/>
    </source>
</evidence>
<feature type="transmembrane region" description="Helical" evidence="1">
    <location>
        <begin position="307"/>
        <end position="324"/>
    </location>
</feature>
<gene>
    <name evidence="2" type="ORF">A2W32_05115</name>
</gene>
<dbReference type="Proteomes" id="UP000177371">
    <property type="component" value="Unassembled WGS sequence"/>
</dbReference>
<feature type="transmembrane region" description="Helical" evidence="1">
    <location>
        <begin position="166"/>
        <end position="181"/>
    </location>
</feature>
<proteinExistence type="predicted"/>
<feature type="transmembrane region" description="Helical" evidence="1">
    <location>
        <begin position="24"/>
        <end position="42"/>
    </location>
</feature>
<comment type="caution">
    <text evidence="2">The sequence shown here is derived from an EMBL/GenBank/DDBJ whole genome shotgun (WGS) entry which is preliminary data.</text>
</comment>
<accession>A0A1F4V4S9</accession>
<keyword evidence="1" id="KW-0812">Transmembrane</keyword>
<dbReference type="AlphaFoldDB" id="A0A1F4V4S9"/>
<evidence type="ECO:0000256" key="1">
    <source>
        <dbReference type="SAM" id="Phobius"/>
    </source>
</evidence>
<keyword evidence="1" id="KW-0472">Membrane</keyword>
<sequence length="384" mass="45342">MAGNISMEKIYGFFLYFKNNKERVVKVLVLLAIFLLSTYLRYRVFDEAGGDFESYRKAVEDFISGVNPYKWTVMTYEKPEKGLEHGYAYLPSLLYIQSLLYFFYDNFHIPLQRLWKLPILATDLGVGLLLCVLMFKKSFTALLFSLIMWFFNPHFLLYGSYTNTEPITIFFVFLSLYFLGIKNKLSVFLYSLAISFKTYPIILLPIFFAIIKRKKLIIIGLLLFLIISIPFFKSTEDLVYYIKGSLLVHGERGVQGKPILSYISYYLQGYNISFLQYSLFKFYVYSALFSGGLLTIFLFYKKKVEDKYLLSSLSFFCFYILTPVLNRTHLMWVMPVYIIAVFNRYFGKSPFKFYVLALAYYLFYLLYLMQWSDGFDVYGDYLML</sequence>
<organism evidence="2 3">
    <name type="scientific">candidate division WWE3 bacterium RBG_16_37_10</name>
    <dbReference type="NCBI Taxonomy" id="1802610"/>
    <lineage>
        <taxon>Bacteria</taxon>
        <taxon>Katanobacteria</taxon>
    </lineage>
</organism>
<feature type="transmembrane region" description="Helical" evidence="1">
    <location>
        <begin position="353"/>
        <end position="372"/>
    </location>
</feature>
<dbReference type="STRING" id="1802610.A2W32_05115"/>
<feature type="transmembrane region" description="Helical" evidence="1">
    <location>
        <begin position="216"/>
        <end position="232"/>
    </location>
</feature>
<evidence type="ECO:0008006" key="4">
    <source>
        <dbReference type="Google" id="ProtNLM"/>
    </source>
</evidence>
<reference evidence="2 3" key="1">
    <citation type="journal article" date="2016" name="Nat. Commun.">
        <title>Thousands of microbial genomes shed light on interconnected biogeochemical processes in an aquifer system.</title>
        <authorList>
            <person name="Anantharaman K."/>
            <person name="Brown C.T."/>
            <person name="Hug L.A."/>
            <person name="Sharon I."/>
            <person name="Castelle C.J."/>
            <person name="Probst A.J."/>
            <person name="Thomas B.C."/>
            <person name="Singh A."/>
            <person name="Wilkins M.J."/>
            <person name="Karaoz U."/>
            <person name="Brodie E.L."/>
            <person name="Williams K.H."/>
            <person name="Hubbard S.S."/>
            <person name="Banfield J.F."/>
        </authorList>
    </citation>
    <scope>NUCLEOTIDE SEQUENCE [LARGE SCALE GENOMIC DNA]</scope>
</reference>
<feature type="transmembrane region" description="Helical" evidence="1">
    <location>
        <begin position="330"/>
        <end position="346"/>
    </location>
</feature>
<feature type="transmembrane region" description="Helical" evidence="1">
    <location>
        <begin position="187"/>
        <end position="209"/>
    </location>
</feature>
<protein>
    <recommendedName>
        <fullName evidence="4">Glycosyltransferase RgtA/B/C/D-like domain-containing protein</fullName>
    </recommendedName>
</protein>